<dbReference type="KEGG" id="mss:MSU_0058"/>
<gene>
    <name evidence="1" type="ordered locus">MSU_0058</name>
</gene>
<dbReference type="EMBL" id="CP002525">
    <property type="protein sequence ID" value="ADX97602.1"/>
    <property type="molecule type" value="Genomic_DNA"/>
</dbReference>
<sequence length="201" mass="23198">MWFSKVFLSSLALGSIVAGGSYYGLFGLTNKEKLNKNEGTIVPSENVRTNVLGNNNSGKQDFNTQKNIYLEGIWKFKFSREAKIQRNCFSIKESDSEKKIPNIAKEKDLEDLCEQIEEKWTKEKDMNHLESGFWARGKAKAIKDLVETNWQNLLFEVGFVKTKEKLSTPEEKLQVFKQACNVNNEKISEDWLEISCLKNWN</sequence>
<evidence type="ECO:0000313" key="1">
    <source>
        <dbReference type="EMBL" id="ADX97602.1"/>
    </source>
</evidence>
<keyword evidence="2" id="KW-1185">Reference proteome</keyword>
<accession>F0QQ32</accession>
<organism evidence="1 2">
    <name type="scientific">Mycoplasma suis (strain Illinois)</name>
    <dbReference type="NCBI Taxonomy" id="768700"/>
    <lineage>
        <taxon>Bacteria</taxon>
        <taxon>Bacillati</taxon>
        <taxon>Mycoplasmatota</taxon>
        <taxon>Mollicutes</taxon>
        <taxon>Mycoplasmataceae</taxon>
        <taxon>Mycoplasma</taxon>
    </lineage>
</organism>
<reference evidence="1 2" key="1">
    <citation type="journal article" date="2011" name="J. Bacteriol.">
        <title>Complete genome sequences of two hemotropic Mycoplasmas, Mycoplasma haemofelis strain Ohio2 and Mycoplasma suis strain Illinois.</title>
        <authorList>
            <person name="Messick J.B."/>
            <person name="Santos A.P."/>
            <person name="Guimaraes A.M."/>
        </authorList>
    </citation>
    <scope>NUCLEOTIDE SEQUENCE [LARGE SCALE GENOMIC DNA]</scope>
    <source>
        <strain evidence="1 2">Illinois</strain>
    </source>
</reference>
<evidence type="ECO:0000313" key="2">
    <source>
        <dbReference type="Proteomes" id="UP000007484"/>
    </source>
</evidence>
<dbReference type="STRING" id="768700.MSU_0058"/>
<dbReference type="Proteomes" id="UP000007484">
    <property type="component" value="Chromosome"/>
</dbReference>
<dbReference type="HOGENOM" id="CLU_1359162_0_0_14"/>
<protein>
    <submittedName>
        <fullName evidence="1">Uncharacterized protein</fullName>
    </submittedName>
</protein>
<dbReference type="AlphaFoldDB" id="F0QQ32"/>
<proteinExistence type="predicted"/>
<name>F0QQ32_MYCSL</name>
<dbReference type="RefSeq" id="WP_013609582.1">
    <property type="nucleotide sequence ID" value="NC_015155.1"/>
</dbReference>